<evidence type="ECO:0000313" key="2">
    <source>
        <dbReference type="Proteomes" id="UP000664209"/>
    </source>
</evidence>
<dbReference type="AlphaFoldDB" id="A0A939LRE2"/>
<organism evidence="1 2">
    <name type="scientific">Actinotalea soli</name>
    <dbReference type="NCBI Taxonomy" id="2819234"/>
    <lineage>
        <taxon>Bacteria</taxon>
        <taxon>Bacillati</taxon>
        <taxon>Actinomycetota</taxon>
        <taxon>Actinomycetes</taxon>
        <taxon>Micrococcales</taxon>
        <taxon>Cellulomonadaceae</taxon>
        <taxon>Actinotalea</taxon>
    </lineage>
</organism>
<sequence length="271" mass="29428">MRLVGRTRHVTDDDLGIGGSLRLVTVDGLDPQEVRHTKDVRRALDLARPAYTALEAAGLRGEVDLVLGPRGDETDGEVHLDAGGTLRLSVWGDGDLDIGVVRDDVVHGRGMLDAAELVHPAAAERARHELLVAMSSALVEEGAARVDVPAPLTLTDGNLQRLEATDRSRARWCVLVFVTREHEVPEDADEAARRKLWIEHTVGVKLHLDGTVASDTLDDDPDGERSRASLATAEEWAGQPVDLLPFARWLADQTQKRLGLRAPGLWPATDA</sequence>
<reference evidence="1" key="1">
    <citation type="submission" date="2021-03" db="EMBL/GenBank/DDBJ databases">
        <title>Actinotalea soli sp. nov., isolated from soil.</title>
        <authorList>
            <person name="Ping W."/>
            <person name="Zhang J."/>
        </authorList>
    </citation>
    <scope>NUCLEOTIDE SEQUENCE</scope>
    <source>
        <strain evidence="1">BY-33</strain>
    </source>
</reference>
<comment type="caution">
    <text evidence="1">The sequence shown here is derived from an EMBL/GenBank/DDBJ whole genome shotgun (WGS) entry which is preliminary data.</text>
</comment>
<gene>
    <name evidence="1" type="ORF">J4G33_15200</name>
</gene>
<protein>
    <submittedName>
        <fullName evidence="1">Uncharacterized protein</fullName>
    </submittedName>
</protein>
<dbReference type="Proteomes" id="UP000664209">
    <property type="component" value="Unassembled WGS sequence"/>
</dbReference>
<name>A0A939LRE2_9CELL</name>
<dbReference type="EMBL" id="JAGEMK010000010">
    <property type="protein sequence ID" value="MBO1753156.1"/>
    <property type="molecule type" value="Genomic_DNA"/>
</dbReference>
<keyword evidence="2" id="KW-1185">Reference proteome</keyword>
<accession>A0A939LRE2</accession>
<evidence type="ECO:0000313" key="1">
    <source>
        <dbReference type="EMBL" id="MBO1753156.1"/>
    </source>
</evidence>
<dbReference type="RefSeq" id="WP_208056834.1">
    <property type="nucleotide sequence ID" value="NZ_JAGEMK010000010.1"/>
</dbReference>
<proteinExistence type="predicted"/>